<dbReference type="STRING" id="361183.AMC99_02738"/>
<keyword evidence="2" id="KW-1185">Reference proteome</keyword>
<organism evidence="1 2">
    <name type="scientific">Altererythrobacter epoxidivorans</name>
    <dbReference type="NCBI Taxonomy" id="361183"/>
    <lineage>
        <taxon>Bacteria</taxon>
        <taxon>Pseudomonadati</taxon>
        <taxon>Pseudomonadota</taxon>
        <taxon>Alphaproteobacteria</taxon>
        <taxon>Sphingomonadales</taxon>
        <taxon>Erythrobacteraceae</taxon>
        <taxon>Altererythrobacter</taxon>
    </lineage>
</organism>
<dbReference type="Proteomes" id="UP000057938">
    <property type="component" value="Chromosome"/>
</dbReference>
<dbReference type="Pfam" id="PF12096">
    <property type="entry name" value="DUF3572"/>
    <property type="match status" value="1"/>
</dbReference>
<dbReference type="RefSeq" id="WP_420805552.1">
    <property type="nucleotide sequence ID" value="NZ_CP012669.1"/>
</dbReference>
<proteinExistence type="predicted"/>
<evidence type="ECO:0000313" key="2">
    <source>
        <dbReference type="Proteomes" id="UP000057938"/>
    </source>
</evidence>
<evidence type="ECO:0000313" key="1">
    <source>
        <dbReference type="EMBL" id="ALE18009.1"/>
    </source>
</evidence>
<accession>A0A0M4LXM7</accession>
<dbReference type="InterPro" id="IPR021955">
    <property type="entry name" value="DUF3572"/>
</dbReference>
<dbReference type="PATRIC" id="fig|361183.4.peg.2692"/>
<dbReference type="EMBL" id="CP012669">
    <property type="protein sequence ID" value="ALE18009.1"/>
    <property type="molecule type" value="Genomic_DNA"/>
</dbReference>
<dbReference type="KEGG" id="aep:AMC99_02738"/>
<reference evidence="1 2" key="1">
    <citation type="submission" date="2015-09" db="EMBL/GenBank/DDBJ databases">
        <title>Complete genome sequence of a benzo[a]pyrene-degrading bacterium Altererythrobacter epoxidivorans CGMCC 1.7731T.</title>
        <authorList>
            <person name="Li Z."/>
            <person name="Cheng H."/>
            <person name="Huo Y."/>
            <person name="Xu X."/>
        </authorList>
    </citation>
    <scope>NUCLEOTIDE SEQUENCE [LARGE SCALE GENOMIC DNA]</scope>
    <source>
        <strain evidence="1 2">CGMCC 1.7731</strain>
    </source>
</reference>
<sequence length="99" mass="10587">MNAMPATIRNSDSDTGAPNAATLALAALGWVLENDDRAERFLSLTGLDPDTLRQGLGERRVQASVLEFLANHEPDLVRCAEALAVAAEDLVAAQRELSK</sequence>
<name>A0A0M4LXM7_9SPHN</name>
<dbReference type="AlphaFoldDB" id="A0A0M4LXM7"/>
<evidence type="ECO:0008006" key="3">
    <source>
        <dbReference type="Google" id="ProtNLM"/>
    </source>
</evidence>
<protein>
    <recommendedName>
        <fullName evidence="3">DUF3572 domain-containing protein</fullName>
    </recommendedName>
</protein>
<gene>
    <name evidence="1" type="ORF">AMC99_02738</name>
</gene>